<feature type="domain" description="Fluoroacetyl-CoA-specific thioesterase-like" evidence="1">
    <location>
        <begin position="1"/>
        <end position="83"/>
    </location>
</feature>
<dbReference type="AlphaFoldDB" id="A0A9K3GP08"/>
<dbReference type="Gene3D" id="3.10.129.10">
    <property type="entry name" value="Hotdog Thioesterase"/>
    <property type="match status" value="1"/>
</dbReference>
<dbReference type="Proteomes" id="UP000265618">
    <property type="component" value="Unassembled WGS sequence"/>
</dbReference>
<proteinExistence type="predicted"/>
<accession>A0A9K3GP08</accession>
<comment type="caution">
    <text evidence="2">The sequence shown here is derived from an EMBL/GenBank/DDBJ whole genome shotgun (WGS) entry which is preliminary data.</text>
</comment>
<dbReference type="PANTHER" id="PTHR36934">
    <property type="entry name" value="BLR0278 PROTEIN"/>
    <property type="match status" value="1"/>
</dbReference>
<sequence>MIMKMEQTCAEYMEHGLGVQDGYASVGWKVDIVHTAPLLSGDDLDVAVTVADVAGTKVYFDMVAAGLDGTVVGKGLHGRAYIPAPEEAVAKAQGL</sequence>
<evidence type="ECO:0000313" key="3">
    <source>
        <dbReference type="Proteomes" id="UP000265618"/>
    </source>
</evidence>
<keyword evidence="3" id="KW-1185">Reference proteome</keyword>
<reference evidence="2 3" key="1">
    <citation type="journal article" date="2018" name="PLoS ONE">
        <title>The draft genome of Kipferlia bialata reveals reductive genome evolution in fornicate parasites.</title>
        <authorList>
            <person name="Tanifuji G."/>
            <person name="Takabayashi S."/>
            <person name="Kume K."/>
            <person name="Takagi M."/>
            <person name="Nakayama T."/>
            <person name="Kamikawa R."/>
            <person name="Inagaki Y."/>
            <person name="Hashimoto T."/>
        </authorList>
    </citation>
    <scope>NUCLEOTIDE SEQUENCE [LARGE SCALE GENOMIC DNA]</scope>
    <source>
        <strain evidence="2">NY0173</strain>
    </source>
</reference>
<organism evidence="2 3">
    <name type="scientific">Kipferlia bialata</name>
    <dbReference type="NCBI Taxonomy" id="797122"/>
    <lineage>
        <taxon>Eukaryota</taxon>
        <taxon>Metamonada</taxon>
        <taxon>Carpediemonas-like organisms</taxon>
        <taxon>Kipferlia</taxon>
    </lineage>
</organism>
<dbReference type="InterPro" id="IPR025540">
    <property type="entry name" value="FlK"/>
</dbReference>
<protein>
    <recommendedName>
        <fullName evidence="1">Fluoroacetyl-CoA-specific thioesterase-like domain-containing protein</fullName>
    </recommendedName>
</protein>
<dbReference type="EMBL" id="BDIP01005562">
    <property type="protein sequence ID" value="GIQ89908.1"/>
    <property type="molecule type" value="Genomic_DNA"/>
</dbReference>
<name>A0A9K3GP08_9EUKA</name>
<evidence type="ECO:0000313" key="2">
    <source>
        <dbReference type="EMBL" id="GIQ89908.1"/>
    </source>
</evidence>
<gene>
    <name evidence="2" type="ORF">KIPB_012514</name>
</gene>
<dbReference type="InterPro" id="IPR029069">
    <property type="entry name" value="HotDog_dom_sf"/>
</dbReference>
<feature type="non-terminal residue" evidence="2">
    <location>
        <position position="1"/>
    </location>
</feature>
<dbReference type="SUPFAM" id="SSF54637">
    <property type="entry name" value="Thioesterase/thiol ester dehydrase-isomerase"/>
    <property type="match status" value="1"/>
</dbReference>
<dbReference type="InterPro" id="IPR054485">
    <property type="entry name" value="FlK-like_dom"/>
</dbReference>
<evidence type="ECO:0000259" key="1">
    <source>
        <dbReference type="Pfam" id="PF22636"/>
    </source>
</evidence>
<dbReference type="PANTHER" id="PTHR36934:SF1">
    <property type="entry name" value="THIOESTERASE DOMAIN-CONTAINING PROTEIN"/>
    <property type="match status" value="1"/>
</dbReference>
<dbReference type="Pfam" id="PF22636">
    <property type="entry name" value="FlK"/>
    <property type="match status" value="1"/>
</dbReference>